<dbReference type="InterPro" id="IPR050423">
    <property type="entry name" value="UPF0337_stress_rsp"/>
</dbReference>
<evidence type="ECO:0000313" key="4">
    <source>
        <dbReference type="Proteomes" id="UP000005602"/>
    </source>
</evidence>
<dbReference type="PANTHER" id="PTHR34977">
    <property type="entry name" value="UPF0337 PROTEIN YJBJ"/>
    <property type="match status" value="1"/>
</dbReference>
<name>A0ABP2DMB6_9STRE</name>
<dbReference type="Gene3D" id="1.10.1470.10">
    <property type="entry name" value="YjbJ"/>
    <property type="match status" value="1"/>
</dbReference>
<organism evidence="3 4">
    <name type="scientific">Streptococcus infantarius subsp. infantarius ATCC BAA-102</name>
    <dbReference type="NCBI Taxonomy" id="471872"/>
    <lineage>
        <taxon>Bacteria</taxon>
        <taxon>Bacillati</taxon>
        <taxon>Bacillota</taxon>
        <taxon>Bacilli</taxon>
        <taxon>Lactobacillales</taxon>
        <taxon>Streptococcaceae</taxon>
        <taxon>Streptococcus</taxon>
    </lineage>
</organism>
<keyword evidence="4" id="KW-1185">Reference proteome</keyword>
<dbReference type="PANTHER" id="PTHR34977:SF1">
    <property type="entry name" value="UPF0337 PROTEIN YJBJ"/>
    <property type="match status" value="1"/>
</dbReference>
<feature type="domain" description="CsbD-like" evidence="2">
    <location>
        <begin position="8"/>
        <end position="57"/>
    </location>
</feature>
<protein>
    <submittedName>
        <fullName evidence="3">CsbD-like protein</fullName>
    </submittedName>
</protein>
<comment type="similarity">
    <text evidence="1">Belongs to the UPF0337 (CsbD) family.</text>
</comment>
<dbReference type="Pfam" id="PF05532">
    <property type="entry name" value="CsbD"/>
    <property type="match status" value="1"/>
</dbReference>
<proteinExistence type="inferred from homology"/>
<evidence type="ECO:0000259" key="2">
    <source>
        <dbReference type="Pfam" id="PF05532"/>
    </source>
</evidence>
<evidence type="ECO:0000313" key="3">
    <source>
        <dbReference type="EMBL" id="EDT48212.1"/>
    </source>
</evidence>
<reference evidence="3" key="1">
    <citation type="submission" date="2008-03" db="EMBL/GenBank/DDBJ databases">
        <authorList>
            <person name="Fulton L."/>
            <person name="Clifton S."/>
            <person name="Fulton B."/>
            <person name="Xu J."/>
            <person name="Minx P."/>
            <person name="Pepin K.H."/>
            <person name="Johnson M."/>
            <person name="Thiruvilangam P."/>
            <person name="Bhonagiri V."/>
            <person name="Nash W.E."/>
            <person name="Mardis E.R."/>
            <person name="Wilson R.K."/>
        </authorList>
    </citation>
    <scope>NUCLEOTIDE SEQUENCE</scope>
    <source>
        <strain evidence="3">ATCC BAA-102</strain>
    </source>
</reference>
<dbReference type="EMBL" id="ABJK02000015">
    <property type="protein sequence ID" value="EDT48212.1"/>
    <property type="molecule type" value="Genomic_DNA"/>
</dbReference>
<evidence type="ECO:0000256" key="1">
    <source>
        <dbReference type="ARBA" id="ARBA00009129"/>
    </source>
</evidence>
<accession>A0ABP2DMB6</accession>
<dbReference type="InterPro" id="IPR036629">
    <property type="entry name" value="YjbJ_sf"/>
</dbReference>
<dbReference type="InterPro" id="IPR008462">
    <property type="entry name" value="CsbD"/>
</dbReference>
<dbReference type="SUPFAM" id="SSF69047">
    <property type="entry name" value="Hypothetical protein YjbJ"/>
    <property type="match status" value="1"/>
</dbReference>
<dbReference type="Proteomes" id="UP000005602">
    <property type="component" value="Unassembled WGS sequence"/>
</dbReference>
<sequence length="72" mass="7858">MEDNTMSVEEKFNQAKGTIKEGIGKVTDDKKTEKEGAAEKVVSKVKEVAEDTKEAVEGGIEGVKNMVKKDDK</sequence>
<comment type="caution">
    <text evidence="3">The sequence shown here is derived from an EMBL/GenBank/DDBJ whole genome shotgun (WGS) entry which is preliminary data.</text>
</comment>
<gene>
    <name evidence="3" type="ORF">STRINF_00544</name>
</gene>
<reference evidence="3" key="2">
    <citation type="submission" date="2013-09" db="EMBL/GenBank/DDBJ databases">
        <title>Draft genome sequence of Streptococcus infantarius subsp. infantarius ATCC BAA-102.</title>
        <authorList>
            <person name="Sudarsanam P."/>
            <person name="Ley R."/>
            <person name="Guruge J."/>
            <person name="Turnbaugh P.J."/>
            <person name="Mahowald M."/>
            <person name="Liep D."/>
            <person name="Gordon J."/>
        </authorList>
    </citation>
    <scope>NUCLEOTIDE SEQUENCE</scope>
    <source>
        <strain evidence="3">ATCC BAA-102</strain>
    </source>
</reference>